<keyword evidence="2" id="KW-0378">Hydrolase</keyword>
<accession>A0ABW6RTH2</accession>
<reference evidence="2 3" key="1">
    <citation type="submission" date="2024-10" db="EMBL/GenBank/DDBJ databases">
        <title>The Natural Products Discovery Center: Release of the First 8490 Sequenced Strains for Exploring Actinobacteria Biosynthetic Diversity.</title>
        <authorList>
            <person name="Kalkreuter E."/>
            <person name="Kautsar S.A."/>
            <person name="Yang D."/>
            <person name="Bader C.D."/>
            <person name="Teijaro C.N."/>
            <person name="Fluegel L."/>
            <person name="Davis C.M."/>
            <person name="Simpson J.R."/>
            <person name="Lauterbach L."/>
            <person name="Steele A.D."/>
            <person name="Gui C."/>
            <person name="Meng S."/>
            <person name="Li G."/>
            <person name="Viehrig K."/>
            <person name="Ye F."/>
            <person name="Su P."/>
            <person name="Kiefer A.F."/>
            <person name="Nichols A."/>
            <person name="Cepeda A.J."/>
            <person name="Yan W."/>
            <person name="Fan B."/>
            <person name="Jiang Y."/>
            <person name="Adhikari A."/>
            <person name="Zheng C.-J."/>
            <person name="Schuster L."/>
            <person name="Cowan T.M."/>
            <person name="Smanski M.J."/>
            <person name="Chevrette M.G."/>
            <person name="De Carvalho L.P.S."/>
            <person name="Shen B."/>
        </authorList>
    </citation>
    <scope>NUCLEOTIDE SEQUENCE [LARGE SCALE GENOMIC DNA]</scope>
    <source>
        <strain evidence="2 3">NPDC002593</strain>
    </source>
</reference>
<dbReference type="Proteomes" id="UP001601992">
    <property type="component" value="Unassembled WGS sequence"/>
</dbReference>
<dbReference type="Pfam" id="PF01844">
    <property type="entry name" value="HNH"/>
    <property type="match status" value="1"/>
</dbReference>
<dbReference type="Gene3D" id="1.10.30.50">
    <property type="match status" value="1"/>
</dbReference>
<keyword evidence="3" id="KW-1185">Reference proteome</keyword>
<feature type="domain" description="HNH nuclease" evidence="1">
    <location>
        <begin position="91"/>
        <end position="144"/>
    </location>
</feature>
<dbReference type="CDD" id="cd00085">
    <property type="entry name" value="HNHc"/>
    <property type="match status" value="1"/>
</dbReference>
<gene>
    <name evidence="2" type="ORF">ACFYXQ_02735</name>
</gene>
<dbReference type="RefSeq" id="WP_083895389.1">
    <property type="nucleotide sequence ID" value="NZ_JBIAQY010000001.1"/>
</dbReference>
<dbReference type="EMBL" id="JBIAQY010000001">
    <property type="protein sequence ID" value="MFF3566678.1"/>
    <property type="molecule type" value="Genomic_DNA"/>
</dbReference>
<dbReference type="SMART" id="SM00507">
    <property type="entry name" value="HNHc"/>
    <property type="match status" value="1"/>
</dbReference>
<evidence type="ECO:0000313" key="3">
    <source>
        <dbReference type="Proteomes" id="UP001601992"/>
    </source>
</evidence>
<evidence type="ECO:0000259" key="1">
    <source>
        <dbReference type="SMART" id="SM00507"/>
    </source>
</evidence>
<dbReference type="InterPro" id="IPR002711">
    <property type="entry name" value="HNH"/>
</dbReference>
<proteinExistence type="predicted"/>
<name>A0ABW6RTH2_9NOCA</name>
<protein>
    <submittedName>
        <fullName evidence="2">HNH endonuclease signature motif containing protein</fullName>
    </submittedName>
</protein>
<keyword evidence="2" id="KW-0255">Endonuclease</keyword>
<dbReference type="InterPro" id="IPR003615">
    <property type="entry name" value="HNH_nuc"/>
</dbReference>
<comment type="caution">
    <text evidence="2">The sequence shown here is derived from an EMBL/GenBank/DDBJ whole genome shotgun (WGS) entry which is preliminary data.</text>
</comment>
<keyword evidence="2" id="KW-0540">Nuclease</keyword>
<sequence length="226" mass="24939">MSRVKILISLRLAGCFGAVFSIEFEHGFEQCVDQRVQDVERLSGVATTATGGTVAITDALRLAEQSRPYLAVFDHAGLPLHLGRMRRLASPAQRLSLIAALAGCSRPGCDAPASLCAVHHVRDFSKGGPTDIENLVLACDHCHSLINDTDAGWRTVVLKDDSEFLRRTAWIAPDHIDPTGTPRVNHRHRAGELLAEIVAGIHARRERERAAHRRWLRERKPNDRAA</sequence>
<evidence type="ECO:0000313" key="2">
    <source>
        <dbReference type="EMBL" id="MFF3566678.1"/>
    </source>
</evidence>
<dbReference type="GO" id="GO:0004519">
    <property type="term" value="F:endonuclease activity"/>
    <property type="evidence" value="ECO:0007669"/>
    <property type="project" value="UniProtKB-KW"/>
</dbReference>
<organism evidence="2 3">
    <name type="scientific">Nocardia jiangxiensis</name>
    <dbReference type="NCBI Taxonomy" id="282685"/>
    <lineage>
        <taxon>Bacteria</taxon>
        <taxon>Bacillati</taxon>
        <taxon>Actinomycetota</taxon>
        <taxon>Actinomycetes</taxon>
        <taxon>Mycobacteriales</taxon>
        <taxon>Nocardiaceae</taxon>
        <taxon>Nocardia</taxon>
    </lineage>
</organism>